<evidence type="ECO:0000259" key="2">
    <source>
        <dbReference type="Pfam" id="PF00487"/>
    </source>
</evidence>
<evidence type="ECO:0000313" key="3">
    <source>
        <dbReference type="EMBL" id="TMV10316.1"/>
    </source>
</evidence>
<dbReference type="InterPro" id="IPR005804">
    <property type="entry name" value="FA_desaturase_dom"/>
</dbReference>
<feature type="transmembrane region" description="Helical" evidence="1">
    <location>
        <begin position="203"/>
        <end position="224"/>
    </location>
</feature>
<feature type="transmembrane region" description="Helical" evidence="1">
    <location>
        <begin position="21"/>
        <end position="41"/>
    </location>
</feature>
<feature type="transmembrane region" description="Helical" evidence="1">
    <location>
        <begin position="144"/>
        <end position="163"/>
    </location>
</feature>
<feature type="transmembrane region" description="Helical" evidence="1">
    <location>
        <begin position="47"/>
        <end position="68"/>
    </location>
</feature>
<name>A0ABY2X4I6_9RHOB</name>
<proteinExistence type="predicted"/>
<organism evidence="3 4">
    <name type="scientific">Ruegeria sediminis</name>
    <dbReference type="NCBI Taxonomy" id="2583820"/>
    <lineage>
        <taxon>Bacteria</taxon>
        <taxon>Pseudomonadati</taxon>
        <taxon>Pseudomonadota</taxon>
        <taxon>Alphaproteobacteria</taxon>
        <taxon>Rhodobacterales</taxon>
        <taxon>Roseobacteraceae</taxon>
        <taxon>Ruegeria</taxon>
    </lineage>
</organism>
<protein>
    <submittedName>
        <fullName evidence="3">Fatty acid desaturase</fullName>
    </submittedName>
</protein>
<dbReference type="Pfam" id="PF00487">
    <property type="entry name" value="FA_desaturase"/>
    <property type="match status" value="1"/>
</dbReference>
<feature type="transmembrane region" description="Helical" evidence="1">
    <location>
        <begin position="175"/>
        <end position="196"/>
    </location>
</feature>
<feature type="domain" description="Fatty acid desaturase" evidence="2">
    <location>
        <begin position="47"/>
        <end position="293"/>
    </location>
</feature>
<evidence type="ECO:0000313" key="4">
    <source>
        <dbReference type="Proteomes" id="UP001193035"/>
    </source>
</evidence>
<dbReference type="Proteomes" id="UP001193035">
    <property type="component" value="Unassembled WGS sequence"/>
</dbReference>
<reference evidence="3 4" key="1">
    <citation type="submission" date="2019-05" db="EMBL/GenBank/DDBJ databases">
        <title>Ruegeria sp. nov., isolated from tidal flat.</title>
        <authorList>
            <person name="Kim W."/>
        </authorList>
    </citation>
    <scope>NUCLEOTIDE SEQUENCE [LARGE SCALE GENOMIC DNA]</scope>
    <source>
        <strain evidence="3 4">CAU 1488</strain>
    </source>
</reference>
<sequence length="337" mass="38637">MQPQEWTRALAQYRVPDTKRSVFELAITVIPFLALWAAAWLALPISVWAAILLAILNAAFLVRIFIIMHDCGHGSFFRNRTVCNWTGRVLGVLALTPYDVWRQSHAIHHSSTGNLDRRGMGDIPTLTVEEYLNRKWAGRAAYRLIRNPIFLFCVVPIYTFFLQNRLPIGFMWSGWLYWVSAMGTNAAIAGLLAIVFWSGGLDVLLYVFLPTMIVAASIGFWLFYIQHQFEHTTWEREAGWKLQHAAFFGSSHYALPGILRWFSANIGVHHVHHLASRIPFYRLDQVLRDHTELAGCQRITLYESLHCARLHLWDENGRRLLTFSEALSIANSKDLSV</sequence>
<keyword evidence="4" id="KW-1185">Reference proteome</keyword>
<dbReference type="PANTHER" id="PTHR19353">
    <property type="entry name" value="FATTY ACID DESATURASE 2"/>
    <property type="match status" value="1"/>
</dbReference>
<evidence type="ECO:0000256" key="1">
    <source>
        <dbReference type="SAM" id="Phobius"/>
    </source>
</evidence>
<keyword evidence="1" id="KW-0472">Membrane</keyword>
<dbReference type="CDD" id="cd03507">
    <property type="entry name" value="Delta12-FADS-like"/>
    <property type="match status" value="1"/>
</dbReference>
<gene>
    <name evidence="3" type="ORF">FGK63_04430</name>
</gene>
<accession>A0ABY2X4I6</accession>
<dbReference type="InterPro" id="IPR012171">
    <property type="entry name" value="Fatty_acid_desaturase"/>
</dbReference>
<dbReference type="PANTHER" id="PTHR19353:SF73">
    <property type="entry name" value="FATTY ACID DESATURASE"/>
    <property type="match status" value="1"/>
</dbReference>
<dbReference type="EMBL" id="VCPD01000001">
    <property type="protein sequence ID" value="TMV10316.1"/>
    <property type="molecule type" value="Genomic_DNA"/>
</dbReference>
<keyword evidence="1" id="KW-1133">Transmembrane helix</keyword>
<keyword evidence="1" id="KW-0812">Transmembrane</keyword>
<comment type="caution">
    <text evidence="3">The sequence shown here is derived from an EMBL/GenBank/DDBJ whole genome shotgun (WGS) entry which is preliminary data.</text>
</comment>